<evidence type="ECO:0000313" key="2">
    <source>
        <dbReference type="Proteomes" id="UP001187192"/>
    </source>
</evidence>
<dbReference type="AlphaFoldDB" id="A0AA88DDL1"/>
<reference evidence="1" key="1">
    <citation type="submission" date="2023-07" db="EMBL/GenBank/DDBJ databases">
        <title>draft genome sequence of fig (Ficus carica).</title>
        <authorList>
            <person name="Takahashi T."/>
            <person name="Nishimura K."/>
        </authorList>
    </citation>
    <scope>NUCLEOTIDE SEQUENCE</scope>
</reference>
<sequence>MAAKFAENRLLSVNKGNSELTGSVSSNLGMPCSSNRISWPKQYRAGSRETLA</sequence>
<dbReference type="Proteomes" id="UP001187192">
    <property type="component" value="Unassembled WGS sequence"/>
</dbReference>
<comment type="caution">
    <text evidence="1">The sequence shown here is derived from an EMBL/GenBank/DDBJ whole genome shotgun (WGS) entry which is preliminary data.</text>
</comment>
<keyword evidence="2" id="KW-1185">Reference proteome</keyword>
<protein>
    <submittedName>
        <fullName evidence="1">Uncharacterized protein</fullName>
    </submittedName>
</protein>
<name>A0AA88DDL1_FICCA</name>
<gene>
    <name evidence="1" type="ORF">TIFTF001_020362</name>
</gene>
<accession>A0AA88DDL1</accession>
<evidence type="ECO:0000313" key="1">
    <source>
        <dbReference type="EMBL" id="GMN51207.1"/>
    </source>
</evidence>
<dbReference type="EMBL" id="BTGU01000036">
    <property type="protein sequence ID" value="GMN51207.1"/>
    <property type="molecule type" value="Genomic_DNA"/>
</dbReference>
<organism evidence="1 2">
    <name type="scientific">Ficus carica</name>
    <name type="common">Common fig</name>
    <dbReference type="NCBI Taxonomy" id="3494"/>
    <lineage>
        <taxon>Eukaryota</taxon>
        <taxon>Viridiplantae</taxon>
        <taxon>Streptophyta</taxon>
        <taxon>Embryophyta</taxon>
        <taxon>Tracheophyta</taxon>
        <taxon>Spermatophyta</taxon>
        <taxon>Magnoliopsida</taxon>
        <taxon>eudicotyledons</taxon>
        <taxon>Gunneridae</taxon>
        <taxon>Pentapetalae</taxon>
        <taxon>rosids</taxon>
        <taxon>fabids</taxon>
        <taxon>Rosales</taxon>
        <taxon>Moraceae</taxon>
        <taxon>Ficeae</taxon>
        <taxon>Ficus</taxon>
    </lineage>
</organism>
<proteinExistence type="predicted"/>